<dbReference type="PROSITE" id="PS50994">
    <property type="entry name" value="INTEGRASE"/>
    <property type="match status" value="1"/>
</dbReference>
<dbReference type="Gene3D" id="1.10.10.60">
    <property type="entry name" value="Homeodomain-like"/>
    <property type="match status" value="1"/>
</dbReference>
<proteinExistence type="predicted"/>
<keyword evidence="3" id="KW-1185">Reference proteome</keyword>
<accession>A0A3E0ENG1</accession>
<dbReference type="SUPFAM" id="SSF46689">
    <property type="entry name" value="Homeodomain-like"/>
    <property type="match status" value="1"/>
</dbReference>
<dbReference type="EMBL" id="QUNI01000004">
    <property type="protein sequence ID" value="REG99792.1"/>
    <property type="molecule type" value="Genomic_DNA"/>
</dbReference>
<dbReference type="PANTHER" id="PTHR46889:SF4">
    <property type="entry name" value="TRANSPOSASE INSO FOR INSERTION SEQUENCE ELEMENT IS911B-RELATED"/>
    <property type="match status" value="1"/>
</dbReference>
<dbReference type="Gene3D" id="3.30.420.10">
    <property type="entry name" value="Ribonuclease H-like superfamily/Ribonuclease H"/>
    <property type="match status" value="1"/>
</dbReference>
<reference evidence="2 3" key="1">
    <citation type="submission" date="2018-08" db="EMBL/GenBank/DDBJ databases">
        <title>Genomic Encyclopedia of Archaeal and Bacterial Type Strains, Phase II (KMG-II): from individual species to whole genera.</title>
        <authorList>
            <person name="Goeker M."/>
        </authorList>
    </citation>
    <scope>NUCLEOTIDE SEQUENCE [LARGE SCALE GENOMIC DNA]</scope>
    <source>
        <strain evidence="2 3">DSM 100880</strain>
    </source>
</reference>
<dbReference type="GO" id="GO:0015074">
    <property type="term" value="P:DNA integration"/>
    <property type="evidence" value="ECO:0007669"/>
    <property type="project" value="InterPro"/>
</dbReference>
<dbReference type="Pfam" id="PF00665">
    <property type="entry name" value="rve"/>
    <property type="match status" value="1"/>
</dbReference>
<evidence type="ECO:0000313" key="2">
    <source>
        <dbReference type="EMBL" id="REG99792.1"/>
    </source>
</evidence>
<dbReference type="NCBIfam" id="NF033516">
    <property type="entry name" value="transpos_IS3"/>
    <property type="match status" value="1"/>
</dbReference>
<dbReference type="GO" id="GO:0004803">
    <property type="term" value="F:transposase activity"/>
    <property type="evidence" value="ECO:0007669"/>
    <property type="project" value="InterPro"/>
</dbReference>
<name>A0A3E0ENG1_9FLAO</name>
<dbReference type="GO" id="GO:0006313">
    <property type="term" value="P:DNA transposition"/>
    <property type="evidence" value="ECO:0007669"/>
    <property type="project" value="InterPro"/>
</dbReference>
<dbReference type="InterPro" id="IPR012337">
    <property type="entry name" value="RNaseH-like_sf"/>
</dbReference>
<dbReference type="SUPFAM" id="SSF53098">
    <property type="entry name" value="Ribonuclease H-like"/>
    <property type="match status" value="1"/>
</dbReference>
<dbReference type="InterPro" id="IPR009057">
    <property type="entry name" value="Homeodomain-like_sf"/>
</dbReference>
<organism evidence="2 3">
    <name type="scientific">Flavobacterium aquicola</name>
    <dbReference type="NCBI Taxonomy" id="1682742"/>
    <lineage>
        <taxon>Bacteria</taxon>
        <taxon>Pseudomonadati</taxon>
        <taxon>Bacteroidota</taxon>
        <taxon>Flavobacteriia</taxon>
        <taxon>Flavobacteriales</taxon>
        <taxon>Flavobacteriaceae</taxon>
        <taxon>Flavobacterium</taxon>
    </lineage>
</organism>
<dbReference type="AlphaFoldDB" id="A0A3E0ENG1"/>
<dbReference type="OrthoDB" id="9815231at2"/>
<dbReference type="PANTHER" id="PTHR46889">
    <property type="entry name" value="TRANSPOSASE INSF FOR INSERTION SEQUENCE IS3B-RELATED"/>
    <property type="match status" value="1"/>
</dbReference>
<dbReference type="InterPro" id="IPR001584">
    <property type="entry name" value="Integrase_cat-core"/>
</dbReference>
<dbReference type="GO" id="GO:0003677">
    <property type="term" value="F:DNA binding"/>
    <property type="evidence" value="ECO:0007669"/>
    <property type="project" value="InterPro"/>
</dbReference>
<comment type="caution">
    <text evidence="2">The sequence shown here is derived from an EMBL/GenBank/DDBJ whole genome shotgun (WGS) entry which is preliminary data.</text>
</comment>
<dbReference type="InterPro" id="IPR050900">
    <property type="entry name" value="Transposase_IS3/IS150/IS904"/>
</dbReference>
<gene>
    <name evidence="2" type="ORF">C8P67_104430</name>
</gene>
<dbReference type="RefSeq" id="WP_115812704.1">
    <property type="nucleotide sequence ID" value="NZ_QUNI01000004.1"/>
</dbReference>
<evidence type="ECO:0000313" key="3">
    <source>
        <dbReference type="Proteomes" id="UP000257136"/>
    </source>
</evidence>
<feature type="domain" description="Integrase catalytic" evidence="1">
    <location>
        <begin position="203"/>
        <end position="384"/>
    </location>
</feature>
<dbReference type="InterPro" id="IPR048020">
    <property type="entry name" value="Transpos_IS3"/>
</dbReference>
<dbReference type="Pfam" id="PF13333">
    <property type="entry name" value="rve_2"/>
    <property type="match status" value="1"/>
</dbReference>
<protein>
    <submittedName>
        <fullName evidence="2">Transposase InsO family protein</fullName>
    </submittedName>
</protein>
<dbReference type="InterPro" id="IPR002514">
    <property type="entry name" value="Transposase_8"/>
</dbReference>
<dbReference type="Pfam" id="PF01527">
    <property type="entry name" value="HTH_Tnp_1"/>
    <property type="match status" value="1"/>
</dbReference>
<sequence length="397" mass="46690">MEQTRKRWPLEFKICAVTISREYKSVLRVAQELGISKHSLQHWKKLYTDGKLTLQKTSDSHTNRKELLRLKKEIKNIKLERDILEKSAGHLLQKRRVQYQFIKENTDVFPIIKMCKIFKVDPSCYYKWLKGLPTSRAERKVFVTSEISRIYHWSMGRYGSVRITKELSTIGIKTCRSFVGKIMLENHLQKIPKLKFKRTTISSPKYPVAENLLNQKFKVSNQNQVWVSDITYIGTKEGWTYLTAVMDLFDRKVIGWSLSETMKARDTTIVAFKQAMLNRPLDRNQKLIFHSDRGIQYACKDFVYLLTKREQIAQSMSRKGNCYDNAVAESFFKTLKTELIYQNKYTTIKKAKKSIIDYIKNFYNSCRRHSALGNLTIEEFHNQYKINSCTNVVHTAK</sequence>
<dbReference type="Proteomes" id="UP000257136">
    <property type="component" value="Unassembled WGS sequence"/>
</dbReference>
<evidence type="ECO:0000259" key="1">
    <source>
        <dbReference type="PROSITE" id="PS50994"/>
    </source>
</evidence>
<dbReference type="InterPro" id="IPR036397">
    <property type="entry name" value="RNaseH_sf"/>
</dbReference>